<evidence type="ECO:0000313" key="2">
    <source>
        <dbReference type="EMBL" id="SQI30800.1"/>
    </source>
</evidence>
<feature type="transmembrane region" description="Helical" evidence="1">
    <location>
        <begin position="21"/>
        <end position="38"/>
    </location>
</feature>
<feature type="transmembrane region" description="Helical" evidence="1">
    <location>
        <begin position="71"/>
        <end position="89"/>
    </location>
</feature>
<keyword evidence="1" id="KW-1133">Transmembrane helix</keyword>
<dbReference type="AlphaFoldDB" id="A0A2X4UD25"/>
<accession>A0A2X4UD25</accession>
<dbReference type="KEGG" id="rcr:NCTC10994_01744"/>
<evidence type="ECO:0000256" key="1">
    <source>
        <dbReference type="SAM" id="Phobius"/>
    </source>
</evidence>
<feature type="transmembrane region" description="Helical" evidence="1">
    <location>
        <begin position="44"/>
        <end position="64"/>
    </location>
</feature>
<dbReference type="STRING" id="1219011.GCA_001895045_02837"/>
<keyword evidence="3" id="KW-1185">Reference proteome</keyword>
<gene>
    <name evidence="2" type="ORF">NCTC10994_01744</name>
</gene>
<reference evidence="2 3" key="1">
    <citation type="submission" date="2018-06" db="EMBL/GenBank/DDBJ databases">
        <authorList>
            <consortium name="Pathogen Informatics"/>
            <person name="Doyle S."/>
        </authorList>
    </citation>
    <scope>NUCLEOTIDE SEQUENCE [LARGE SCALE GENOMIC DNA]</scope>
    <source>
        <strain evidence="2 3">NCTC10994</strain>
    </source>
</reference>
<keyword evidence="1" id="KW-0812">Transmembrane</keyword>
<evidence type="ECO:0000313" key="3">
    <source>
        <dbReference type="Proteomes" id="UP000249091"/>
    </source>
</evidence>
<sequence length="351" mass="37563">MNSGNATISDLLRMHSKPARAFAGLYAATCVLLAAYNVDRVENVWPMVVSVVVCIVAAFVLVAVERDPLPLGPALALMCTGAVSCGALFSVVPTGPTDRPVQLWTFGMSATVLVFMCIRGRTLLAWIGFILMVATSVGWAQVTGAGAGYGLSVSLINAGPVLMGTVFAYTIRPLAGSIYRLRARSTQRIARESAAAALLDERDAQLARLDALARPMLALIASGEPLRDEDRMRCALLEAGLRDMLRAPALQDPAVVEAAQAARLRGVEVVMLDDKGMDDAPPEVHRRVHRAVVDCLDEMWSGAVTVRVLPPGRHSLVTMLLRDHAEVRRIELDHSGSVLDRPLPAAVPSST</sequence>
<proteinExistence type="predicted"/>
<keyword evidence="1" id="KW-0472">Membrane</keyword>
<feature type="transmembrane region" description="Helical" evidence="1">
    <location>
        <begin position="101"/>
        <end position="118"/>
    </location>
</feature>
<feature type="transmembrane region" description="Helical" evidence="1">
    <location>
        <begin position="148"/>
        <end position="171"/>
    </location>
</feature>
<dbReference type="EMBL" id="LS483468">
    <property type="protein sequence ID" value="SQI30800.1"/>
    <property type="molecule type" value="Genomic_DNA"/>
</dbReference>
<organism evidence="2 3">
    <name type="scientific">Rhodococcus coprophilus</name>
    <dbReference type="NCBI Taxonomy" id="38310"/>
    <lineage>
        <taxon>Bacteria</taxon>
        <taxon>Bacillati</taxon>
        <taxon>Actinomycetota</taxon>
        <taxon>Actinomycetes</taxon>
        <taxon>Mycobacteriales</taxon>
        <taxon>Nocardiaceae</taxon>
        <taxon>Rhodococcus</taxon>
    </lineage>
</organism>
<feature type="transmembrane region" description="Helical" evidence="1">
    <location>
        <begin position="123"/>
        <end position="142"/>
    </location>
</feature>
<protein>
    <submittedName>
        <fullName evidence="2">Hypothetical membrane protein</fullName>
    </submittedName>
</protein>
<name>A0A2X4UD25_9NOCA</name>
<dbReference type="RefSeq" id="WP_072702003.1">
    <property type="nucleotide sequence ID" value="NZ_JAFBBL010000001.1"/>
</dbReference>
<dbReference type="Proteomes" id="UP000249091">
    <property type="component" value="Chromosome 1"/>
</dbReference>